<name>A0AAP0L298_9MAGN</name>
<comment type="caution">
    <text evidence="2">The sequence shown here is derived from an EMBL/GenBank/DDBJ whole genome shotgun (WGS) entry which is preliminary data.</text>
</comment>
<feature type="region of interest" description="Disordered" evidence="1">
    <location>
        <begin position="1"/>
        <end position="58"/>
    </location>
</feature>
<reference evidence="2 3" key="1">
    <citation type="submission" date="2024-01" db="EMBL/GenBank/DDBJ databases">
        <title>Genome assemblies of Stephania.</title>
        <authorList>
            <person name="Yang L."/>
        </authorList>
    </citation>
    <scope>NUCLEOTIDE SEQUENCE [LARGE SCALE GENOMIC DNA]</scope>
    <source>
        <strain evidence="2">YNDBR</strain>
        <tissue evidence="2">Leaf</tissue>
    </source>
</reference>
<keyword evidence="3" id="KW-1185">Reference proteome</keyword>
<feature type="compositionally biased region" description="Low complexity" evidence="1">
    <location>
        <begin position="42"/>
        <end position="58"/>
    </location>
</feature>
<organism evidence="2 3">
    <name type="scientific">Stephania yunnanensis</name>
    <dbReference type="NCBI Taxonomy" id="152371"/>
    <lineage>
        <taxon>Eukaryota</taxon>
        <taxon>Viridiplantae</taxon>
        <taxon>Streptophyta</taxon>
        <taxon>Embryophyta</taxon>
        <taxon>Tracheophyta</taxon>
        <taxon>Spermatophyta</taxon>
        <taxon>Magnoliopsida</taxon>
        <taxon>Ranunculales</taxon>
        <taxon>Menispermaceae</taxon>
        <taxon>Menispermoideae</taxon>
        <taxon>Cissampelideae</taxon>
        <taxon>Stephania</taxon>
    </lineage>
</organism>
<evidence type="ECO:0000313" key="2">
    <source>
        <dbReference type="EMBL" id="KAK9163086.1"/>
    </source>
</evidence>
<sequence length="179" mass="18424">MDTVSKSSMAVSMAASEASPSSTTTTPRPTNTPSSAPPSPAASPSHSTPSSNLPRISSIPVTISPPPLHFRHPEWGLQVRASRVCFEVVLGLGLYGGGGGGVFAVLFRSSGELSGAKRGGLGAVGERGRIPVVDVFSAEDMERIWGFPKAGCAVVGGRWGFHGGRGDGDEVRLGLLKAR</sequence>
<dbReference type="AlphaFoldDB" id="A0AAP0L298"/>
<dbReference type="Proteomes" id="UP001420932">
    <property type="component" value="Unassembled WGS sequence"/>
</dbReference>
<feature type="compositionally biased region" description="Low complexity" evidence="1">
    <location>
        <begin position="1"/>
        <end position="34"/>
    </location>
</feature>
<accession>A0AAP0L298</accession>
<gene>
    <name evidence="2" type="ORF">Syun_003988</name>
</gene>
<proteinExistence type="predicted"/>
<evidence type="ECO:0000313" key="3">
    <source>
        <dbReference type="Proteomes" id="UP001420932"/>
    </source>
</evidence>
<evidence type="ECO:0000256" key="1">
    <source>
        <dbReference type="SAM" id="MobiDB-lite"/>
    </source>
</evidence>
<protein>
    <submittedName>
        <fullName evidence="2">Uncharacterized protein</fullName>
    </submittedName>
</protein>
<dbReference type="EMBL" id="JBBNAF010000002">
    <property type="protein sequence ID" value="KAK9163086.1"/>
    <property type="molecule type" value="Genomic_DNA"/>
</dbReference>